<protein>
    <recommendedName>
        <fullName evidence="7">MADF domain-containing protein</fullName>
    </recommendedName>
</protein>
<accession>A0A4U8V4H8</accession>
<reference evidence="5 6" key="2">
    <citation type="journal article" date="2019" name="G3 (Bethesda)">
        <title>Hybrid Assembly of the Genome of the Entomopathogenic Nematode Steinernema carpocapsae Identifies the X-Chromosome.</title>
        <authorList>
            <person name="Serra L."/>
            <person name="Macchietto M."/>
            <person name="Macias-Munoz A."/>
            <person name="McGill C.J."/>
            <person name="Rodriguez I.M."/>
            <person name="Rodriguez B."/>
            <person name="Murad R."/>
            <person name="Mortazavi A."/>
        </authorList>
    </citation>
    <scope>NUCLEOTIDE SEQUENCE [LARGE SCALE GENOMIC DNA]</scope>
    <source>
        <strain evidence="5 6">ALL</strain>
    </source>
</reference>
<organism evidence="5 6">
    <name type="scientific">Steinernema carpocapsae</name>
    <name type="common">Entomopathogenic nematode</name>
    <dbReference type="NCBI Taxonomy" id="34508"/>
    <lineage>
        <taxon>Eukaryota</taxon>
        <taxon>Metazoa</taxon>
        <taxon>Ecdysozoa</taxon>
        <taxon>Nematoda</taxon>
        <taxon>Chromadorea</taxon>
        <taxon>Rhabditida</taxon>
        <taxon>Tylenchina</taxon>
        <taxon>Panagrolaimomorpha</taxon>
        <taxon>Strongyloidoidea</taxon>
        <taxon>Steinernematidae</taxon>
        <taxon>Steinernema</taxon>
    </lineage>
</organism>
<evidence type="ECO:0000259" key="4">
    <source>
        <dbReference type="PROSITE" id="PS51031"/>
    </source>
</evidence>
<evidence type="ECO:0008006" key="7">
    <source>
        <dbReference type="Google" id="ProtNLM"/>
    </source>
</evidence>
<feature type="domain" description="BESS" evidence="4">
    <location>
        <begin position="168"/>
        <end position="207"/>
    </location>
</feature>
<evidence type="ECO:0000256" key="1">
    <source>
        <dbReference type="PROSITE-ProRule" id="PRU00371"/>
    </source>
</evidence>
<gene>
    <name evidence="5" type="ORF">L596_006509</name>
</gene>
<dbReference type="GO" id="GO:0006357">
    <property type="term" value="P:regulation of transcription by RNA polymerase II"/>
    <property type="evidence" value="ECO:0007669"/>
    <property type="project" value="TreeGrafter"/>
</dbReference>
<dbReference type="SMART" id="SM00595">
    <property type="entry name" value="MADF"/>
    <property type="match status" value="1"/>
</dbReference>
<proteinExistence type="predicted"/>
<evidence type="ECO:0000313" key="6">
    <source>
        <dbReference type="Proteomes" id="UP000298663"/>
    </source>
</evidence>
<dbReference type="PANTHER" id="PTHR12243">
    <property type="entry name" value="MADF DOMAIN TRANSCRIPTION FACTOR"/>
    <property type="match status" value="1"/>
</dbReference>
<dbReference type="Proteomes" id="UP000298663">
    <property type="component" value="Chromosome X"/>
</dbReference>
<feature type="region of interest" description="Disordered" evidence="2">
    <location>
        <begin position="121"/>
        <end position="147"/>
    </location>
</feature>
<dbReference type="InterPro" id="IPR039353">
    <property type="entry name" value="TF_Adf1"/>
</dbReference>
<evidence type="ECO:0000259" key="3">
    <source>
        <dbReference type="PROSITE" id="PS51029"/>
    </source>
</evidence>
<evidence type="ECO:0000256" key="2">
    <source>
        <dbReference type="SAM" id="MobiDB-lite"/>
    </source>
</evidence>
<dbReference type="AlphaFoldDB" id="A0A4U8V4H8"/>
<reference evidence="5 6" key="1">
    <citation type="journal article" date="2015" name="Genome Biol.">
        <title>Comparative genomics of Steinernema reveals deeply conserved gene regulatory networks.</title>
        <authorList>
            <person name="Dillman A.R."/>
            <person name="Macchietto M."/>
            <person name="Porter C.F."/>
            <person name="Rogers A."/>
            <person name="Williams B."/>
            <person name="Antoshechkin I."/>
            <person name="Lee M.M."/>
            <person name="Goodwin Z."/>
            <person name="Lu X."/>
            <person name="Lewis E.E."/>
            <person name="Goodrich-Blair H."/>
            <person name="Stock S.P."/>
            <person name="Adams B.J."/>
            <person name="Sternberg P.W."/>
            <person name="Mortazavi A."/>
        </authorList>
    </citation>
    <scope>NUCLEOTIDE SEQUENCE [LARGE SCALE GENOMIC DNA]</scope>
    <source>
        <strain evidence="5 6">ALL</strain>
    </source>
</reference>
<evidence type="ECO:0000313" key="5">
    <source>
        <dbReference type="EMBL" id="TMS40085.1"/>
    </source>
</evidence>
<keyword evidence="6" id="KW-1185">Reference proteome</keyword>
<dbReference type="PROSITE" id="PS51031">
    <property type="entry name" value="BESS"/>
    <property type="match status" value="1"/>
</dbReference>
<keyword evidence="1" id="KW-0539">Nucleus</keyword>
<dbReference type="GO" id="GO:0003677">
    <property type="term" value="F:DNA binding"/>
    <property type="evidence" value="ECO:0007669"/>
    <property type="project" value="InterPro"/>
</dbReference>
<dbReference type="GO" id="GO:0005667">
    <property type="term" value="C:transcription regulator complex"/>
    <property type="evidence" value="ECO:0007669"/>
    <property type="project" value="TreeGrafter"/>
</dbReference>
<sequence>MICRMEESAQARLIDLVEERPALYNKADGNYKKAAYKKNLWNEIASEISAEGADWDAAACKKKWRNLRDRYNKLKKAPPSGSGAEAREEQRSWVHFEAFRFMDIYDEDRLTVSSSLDVTSTTVSDESDEELFSEAPTPKAKRAHKKDSEMEELLKAANSALLKASAPEDDSEIFGQSVATTLRRFPRQKREFAKLELQRLLYTIEFDTDEVFVSNEPVM</sequence>
<feature type="domain" description="MADF" evidence="3">
    <location>
        <begin position="12"/>
        <end position="107"/>
    </location>
</feature>
<dbReference type="InterPro" id="IPR004210">
    <property type="entry name" value="BESS_motif"/>
</dbReference>
<dbReference type="InterPro" id="IPR006578">
    <property type="entry name" value="MADF-dom"/>
</dbReference>
<dbReference type="PROSITE" id="PS51029">
    <property type="entry name" value="MADF"/>
    <property type="match status" value="1"/>
</dbReference>
<dbReference type="EMBL" id="CM016762">
    <property type="protein sequence ID" value="TMS40085.1"/>
    <property type="molecule type" value="Genomic_DNA"/>
</dbReference>
<dbReference type="Pfam" id="PF10545">
    <property type="entry name" value="MADF_DNA_bdg"/>
    <property type="match status" value="1"/>
</dbReference>
<name>A0A4U8V4H8_STECR</name>
<dbReference type="GO" id="GO:0005634">
    <property type="term" value="C:nucleus"/>
    <property type="evidence" value="ECO:0007669"/>
    <property type="project" value="UniProtKB-SubCell"/>
</dbReference>
<dbReference type="PANTHER" id="PTHR12243:SF67">
    <property type="entry name" value="COREPRESSOR OF PANGOLIN, ISOFORM A-RELATED"/>
    <property type="match status" value="1"/>
</dbReference>
<comment type="subcellular location">
    <subcellularLocation>
        <location evidence="1">Nucleus</location>
    </subcellularLocation>
</comment>
<dbReference type="Gene3D" id="1.10.10.60">
    <property type="entry name" value="Homeodomain-like"/>
    <property type="match status" value="1"/>
</dbReference>